<evidence type="ECO:0000313" key="3">
    <source>
        <dbReference type="EMBL" id="CAC5390104.1"/>
    </source>
</evidence>
<reference evidence="3 4" key="1">
    <citation type="submission" date="2020-06" db="EMBL/GenBank/DDBJ databases">
        <authorList>
            <person name="Li R."/>
            <person name="Bekaert M."/>
        </authorList>
    </citation>
    <scope>NUCLEOTIDE SEQUENCE [LARGE SCALE GENOMIC DNA]</scope>
    <source>
        <strain evidence="4">wild</strain>
    </source>
</reference>
<keyword evidence="4" id="KW-1185">Reference proteome</keyword>
<evidence type="ECO:0000313" key="4">
    <source>
        <dbReference type="Proteomes" id="UP000507470"/>
    </source>
</evidence>
<evidence type="ECO:0000256" key="1">
    <source>
        <dbReference type="SAM" id="Phobius"/>
    </source>
</evidence>
<dbReference type="CDD" id="cd00054">
    <property type="entry name" value="EGF_CA"/>
    <property type="match status" value="1"/>
</dbReference>
<dbReference type="SUPFAM" id="SSF57196">
    <property type="entry name" value="EGF/Laminin"/>
    <property type="match status" value="1"/>
</dbReference>
<name>A0A6J8C4S3_MYTCO</name>
<dbReference type="Gene3D" id="2.10.25.10">
    <property type="entry name" value="Laminin"/>
    <property type="match status" value="1"/>
</dbReference>
<dbReference type="PROSITE" id="PS00022">
    <property type="entry name" value="EGF_1"/>
    <property type="match status" value="1"/>
</dbReference>
<dbReference type="AlphaFoldDB" id="A0A6J8C4S3"/>
<keyword evidence="1" id="KW-1133">Transmembrane helix</keyword>
<dbReference type="InterPro" id="IPR000742">
    <property type="entry name" value="EGF"/>
</dbReference>
<feature type="domain" description="EGF-like" evidence="2">
    <location>
        <begin position="131"/>
        <end position="142"/>
    </location>
</feature>
<protein>
    <submittedName>
        <fullName evidence="3">NOTCH1</fullName>
    </submittedName>
</protein>
<evidence type="ECO:0000259" key="2">
    <source>
        <dbReference type="PROSITE" id="PS00022"/>
    </source>
</evidence>
<feature type="transmembrane region" description="Helical" evidence="1">
    <location>
        <begin position="47"/>
        <end position="69"/>
    </location>
</feature>
<organism evidence="3 4">
    <name type="scientific">Mytilus coruscus</name>
    <name type="common">Sea mussel</name>
    <dbReference type="NCBI Taxonomy" id="42192"/>
    <lineage>
        <taxon>Eukaryota</taxon>
        <taxon>Metazoa</taxon>
        <taxon>Spiralia</taxon>
        <taxon>Lophotrochozoa</taxon>
        <taxon>Mollusca</taxon>
        <taxon>Bivalvia</taxon>
        <taxon>Autobranchia</taxon>
        <taxon>Pteriomorphia</taxon>
        <taxon>Mytilida</taxon>
        <taxon>Mytiloidea</taxon>
        <taxon>Mytilidae</taxon>
        <taxon>Mytilinae</taxon>
        <taxon>Mytilus</taxon>
    </lineage>
</organism>
<accession>A0A6J8C4S3</accession>
<keyword evidence="1" id="KW-0472">Membrane</keyword>
<proteinExistence type="predicted"/>
<keyword evidence="1" id="KW-0812">Transmembrane</keyword>
<sequence>MAELQMESYEQLRRKEENTYDEIQINKEKIDINHFVISSGKQLLRTVILILTVSLLSAALGTTIIYFTVCAQLQQKLADIDIKLVNIDMKFAEIETKNETKTEEQDSTILDINTLCYNGATFQAFNGSYKCICAAEYLGNHCEYSDGKDTSFMVVFHEGYGEGTRTPKILIASENTAHLSLLYFNSNQNNNSITIDTSNSEYNLNKSVLPSDGIHLAGVELNSDVRINVYGFFYGYGISEGYLSMP</sequence>
<dbReference type="EMBL" id="CACVKT020004451">
    <property type="protein sequence ID" value="CAC5390104.1"/>
    <property type="molecule type" value="Genomic_DNA"/>
</dbReference>
<gene>
    <name evidence="3" type="ORF">MCOR_25224</name>
</gene>
<dbReference type="Proteomes" id="UP000507470">
    <property type="component" value="Unassembled WGS sequence"/>
</dbReference>